<gene>
    <name evidence="1" type="ORF">Vadar_011253</name>
</gene>
<evidence type="ECO:0000313" key="2">
    <source>
        <dbReference type="Proteomes" id="UP000828048"/>
    </source>
</evidence>
<comment type="caution">
    <text evidence="1">The sequence shown here is derived from an EMBL/GenBank/DDBJ whole genome shotgun (WGS) entry which is preliminary data.</text>
</comment>
<evidence type="ECO:0000313" key="1">
    <source>
        <dbReference type="EMBL" id="KAH7854194.1"/>
    </source>
</evidence>
<protein>
    <submittedName>
        <fullName evidence="1">Uncharacterized protein</fullName>
    </submittedName>
</protein>
<dbReference type="EMBL" id="CM037161">
    <property type="protein sequence ID" value="KAH7854194.1"/>
    <property type="molecule type" value="Genomic_DNA"/>
</dbReference>
<name>A0ACB7YM36_9ERIC</name>
<proteinExistence type="predicted"/>
<accession>A0ACB7YM36</accession>
<sequence>MIFLSTSADVDCVITLGPLFNEFPNIDSNTVMDNRKGKGSRQVIPSISSKKTTVVVAASQDLKIGTKRPAEDYEWTSRIKREDKESGNYQRYTTKEKASSG</sequence>
<organism evidence="1 2">
    <name type="scientific">Vaccinium darrowii</name>
    <dbReference type="NCBI Taxonomy" id="229202"/>
    <lineage>
        <taxon>Eukaryota</taxon>
        <taxon>Viridiplantae</taxon>
        <taxon>Streptophyta</taxon>
        <taxon>Embryophyta</taxon>
        <taxon>Tracheophyta</taxon>
        <taxon>Spermatophyta</taxon>
        <taxon>Magnoliopsida</taxon>
        <taxon>eudicotyledons</taxon>
        <taxon>Gunneridae</taxon>
        <taxon>Pentapetalae</taxon>
        <taxon>asterids</taxon>
        <taxon>Ericales</taxon>
        <taxon>Ericaceae</taxon>
        <taxon>Vaccinioideae</taxon>
        <taxon>Vaccinieae</taxon>
        <taxon>Vaccinium</taxon>
    </lineage>
</organism>
<reference evidence="1 2" key="1">
    <citation type="journal article" date="2021" name="Hortic Res">
        <title>High-quality reference genome and annotation aids understanding of berry development for evergreen blueberry (Vaccinium darrowii).</title>
        <authorList>
            <person name="Yu J."/>
            <person name="Hulse-Kemp A.M."/>
            <person name="Babiker E."/>
            <person name="Staton M."/>
        </authorList>
    </citation>
    <scope>NUCLEOTIDE SEQUENCE [LARGE SCALE GENOMIC DNA]</scope>
    <source>
        <strain evidence="2">cv. NJ 8807/NJ 8810</strain>
        <tissue evidence="1">Young leaf</tissue>
    </source>
</reference>
<dbReference type="Proteomes" id="UP000828048">
    <property type="component" value="Chromosome 11"/>
</dbReference>
<keyword evidence="2" id="KW-1185">Reference proteome</keyword>